<evidence type="ECO:0000259" key="5">
    <source>
        <dbReference type="SMART" id="SM00547"/>
    </source>
</evidence>
<feature type="compositionally biased region" description="Polar residues" evidence="4">
    <location>
        <begin position="200"/>
        <end position="218"/>
    </location>
</feature>
<dbReference type="InterPro" id="IPR001876">
    <property type="entry name" value="Znf_RanBP2"/>
</dbReference>
<feature type="region of interest" description="Disordered" evidence="4">
    <location>
        <begin position="43"/>
        <end position="127"/>
    </location>
</feature>
<feature type="region of interest" description="Disordered" evidence="4">
    <location>
        <begin position="1"/>
        <end position="30"/>
    </location>
</feature>
<keyword evidence="7" id="KW-1185">Reference proteome</keyword>
<dbReference type="SMART" id="SM00547">
    <property type="entry name" value="ZnF_RBZ"/>
    <property type="match status" value="1"/>
</dbReference>
<evidence type="ECO:0000256" key="1">
    <source>
        <dbReference type="ARBA" id="ARBA00022723"/>
    </source>
</evidence>
<feature type="region of interest" description="Disordered" evidence="4">
    <location>
        <begin position="161"/>
        <end position="182"/>
    </location>
</feature>
<name>A0A9P6CJK8_9AGAR</name>
<organism evidence="6 7">
    <name type="scientific">Collybia nuda</name>
    <dbReference type="NCBI Taxonomy" id="64659"/>
    <lineage>
        <taxon>Eukaryota</taxon>
        <taxon>Fungi</taxon>
        <taxon>Dikarya</taxon>
        <taxon>Basidiomycota</taxon>
        <taxon>Agaricomycotina</taxon>
        <taxon>Agaricomycetes</taxon>
        <taxon>Agaricomycetidae</taxon>
        <taxon>Agaricales</taxon>
        <taxon>Tricholomatineae</taxon>
        <taxon>Clitocybaceae</taxon>
        <taxon>Collybia</taxon>
    </lineage>
</organism>
<proteinExistence type="predicted"/>
<dbReference type="EMBL" id="MU150267">
    <property type="protein sequence ID" value="KAF9462908.1"/>
    <property type="molecule type" value="Genomic_DNA"/>
</dbReference>
<evidence type="ECO:0000256" key="2">
    <source>
        <dbReference type="ARBA" id="ARBA00022771"/>
    </source>
</evidence>
<feature type="compositionally biased region" description="Low complexity" evidence="4">
    <location>
        <begin position="339"/>
        <end position="379"/>
    </location>
</feature>
<evidence type="ECO:0000313" key="7">
    <source>
        <dbReference type="Proteomes" id="UP000807353"/>
    </source>
</evidence>
<comment type="caution">
    <text evidence="6">The sequence shown here is derived from an EMBL/GenBank/DDBJ whole genome shotgun (WGS) entry which is preliminary data.</text>
</comment>
<dbReference type="OrthoDB" id="79830at2759"/>
<evidence type="ECO:0000256" key="3">
    <source>
        <dbReference type="ARBA" id="ARBA00022833"/>
    </source>
</evidence>
<evidence type="ECO:0000313" key="6">
    <source>
        <dbReference type="EMBL" id="KAF9462908.1"/>
    </source>
</evidence>
<gene>
    <name evidence="6" type="ORF">BDZ94DRAFT_1260156</name>
</gene>
<protein>
    <recommendedName>
        <fullName evidence="5">RanBP2-type domain-containing protein</fullName>
    </recommendedName>
</protein>
<feature type="region of interest" description="Disordered" evidence="4">
    <location>
        <begin position="200"/>
        <end position="390"/>
    </location>
</feature>
<feature type="compositionally biased region" description="Basic and acidic residues" evidence="4">
    <location>
        <begin position="449"/>
        <end position="466"/>
    </location>
</feature>
<feature type="compositionally biased region" description="Polar residues" evidence="4">
    <location>
        <begin position="173"/>
        <end position="182"/>
    </location>
</feature>
<feature type="region of interest" description="Disordered" evidence="4">
    <location>
        <begin position="402"/>
        <end position="553"/>
    </location>
</feature>
<keyword evidence="1" id="KW-0479">Metal-binding</keyword>
<feature type="compositionally biased region" description="Polar residues" evidence="4">
    <location>
        <begin position="492"/>
        <end position="509"/>
    </location>
</feature>
<feature type="compositionally biased region" description="Low complexity" evidence="4">
    <location>
        <begin position="43"/>
        <end position="57"/>
    </location>
</feature>
<accession>A0A9P6CJK8</accession>
<dbReference type="AlphaFoldDB" id="A0A9P6CJK8"/>
<dbReference type="GO" id="GO:0008270">
    <property type="term" value="F:zinc ion binding"/>
    <property type="evidence" value="ECO:0007669"/>
    <property type="project" value="UniProtKB-KW"/>
</dbReference>
<dbReference type="Proteomes" id="UP000807353">
    <property type="component" value="Unassembled WGS sequence"/>
</dbReference>
<feature type="compositionally biased region" description="Basic and acidic residues" evidence="4">
    <location>
        <begin position="250"/>
        <end position="268"/>
    </location>
</feature>
<reference evidence="6" key="1">
    <citation type="submission" date="2020-11" db="EMBL/GenBank/DDBJ databases">
        <authorList>
            <consortium name="DOE Joint Genome Institute"/>
            <person name="Ahrendt S."/>
            <person name="Riley R."/>
            <person name="Andreopoulos W."/>
            <person name="Labutti K."/>
            <person name="Pangilinan J."/>
            <person name="Ruiz-Duenas F.J."/>
            <person name="Barrasa J.M."/>
            <person name="Sanchez-Garcia M."/>
            <person name="Camarero S."/>
            <person name="Miyauchi S."/>
            <person name="Serrano A."/>
            <person name="Linde D."/>
            <person name="Babiker R."/>
            <person name="Drula E."/>
            <person name="Ayuso-Fernandez I."/>
            <person name="Pacheco R."/>
            <person name="Padilla G."/>
            <person name="Ferreira P."/>
            <person name="Barriuso J."/>
            <person name="Kellner H."/>
            <person name="Castanera R."/>
            <person name="Alfaro M."/>
            <person name="Ramirez L."/>
            <person name="Pisabarro A.G."/>
            <person name="Kuo A."/>
            <person name="Tritt A."/>
            <person name="Lipzen A."/>
            <person name="He G."/>
            <person name="Yan M."/>
            <person name="Ng V."/>
            <person name="Cullen D."/>
            <person name="Martin F."/>
            <person name="Rosso M.-N."/>
            <person name="Henrissat B."/>
            <person name="Hibbett D."/>
            <person name="Martinez A.T."/>
            <person name="Grigoriev I.V."/>
        </authorList>
    </citation>
    <scope>NUCLEOTIDE SEQUENCE</scope>
    <source>
        <strain evidence="6">CBS 247.69</strain>
    </source>
</reference>
<dbReference type="Gene3D" id="4.10.1060.10">
    <property type="entry name" value="Zinc finger, RanBP2-type"/>
    <property type="match status" value="1"/>
</dbReference>
<sequence>MSAIRSGKSRRFTSRAAQSPYARPAAKKSSWSITGFLSYLNPLRSRSPAESSESLSSLDEDDESFESQLPFVAAPLSSRAEQISRDTRDTFVSTRQSISSPPPSQQRSKLGPPRTPARSDQLDELSSPAKNLEAVSNFLAERAGQTISDVEVEGLISLINKSTPPDQHEPFRFTSSTPSTPIRGNSPLAHINGTNITFTTPAAQTAISSPRKTLTKNPNGRYRWEGGGSSKLPRSRNRYSSPAFGPSRSSNDRILLKEMHSTVETPKDTKRRRVGDDAAQSSASPSGATTNSTTVDPPNLSYRSTAPDPSPTRTSEVQALPFPVSNVPPTPNRITNGISSSSRLRPPQLSTKPTVPVVPSPLRQAWSGGSSSSQSDSPPSQIPGAQKKSKAANFMAELIKEVTPPKRPDLSNPYQTASPVGKVGIPKPRIKRVRATGKPLLPDIGVATTKEKEKEEGPDQKDEKEYSPQAIIEATLPKGSKRSRPPAHLQKQLASTLETPLSSNPSTRQQDPKSESTKTSYIVEEVENDEDKRRSKKPKPHLNGRGLANTGISNKAGITIEEVDDIDMQTTVEKPSEIIPSSVTVVSSPTNLNPITGKSVVTSFKPTSAPKEPSKLRFSYQPEAGSSSALSAPPFVPIKSDITSLLPNPITVPITPNDGTDLKKPPAPTPLHEPIPSPSSGYIPLSSVSVSPKDVALSMPVDSLPTFVLNVRAFVYPTSEYHIKALKEAQALPEESLPSFDLSKLPALEAVPPVKAFDWAAAGVKPSPSMTGSGWTCSVCMLSNPATAITDCTICGSAR</sequence>
<keyword evidence="2" id="KW-0863">Zinc-finger</keyword>
<keyword evidence="3" id="KW-0862">Zinc</keyword>
<feature type="compositionally biased region" description="Polar residues" evidence="4">
    <location>
        <begin position="279"/>
        <end position="304"/>
    </location>
</feature>
<evidence type="ECO:0000256" key="4">
    <source>
        <dbReference type="SAM" id="MobiDB-lite"/>
    </source>
</evidence>
<feature type="domain" description="RanBP2-type" evidence="5">
    <location>
        <begin position="773"/>
        <end position="798"/>
    </location>
</feature>